<dbReference type="RefSeq" id="WP_290363232.1">
    <property type="nucleotide sequence ID" value="NZ_JAUFQU010000001.1"/>
</dbReference>
<keyword evidence="3" id="KW-1185">Reference proteome</keyword>
<name>A0ABT8CT90_9FLAO</name>
<protein>
    <submittedName>
        <fullName evidence="2">Uncharacterized protein</fullName>
    </submittedName>
</protein>
<sequence length="75" mass="9094">MSEHVFFYLALFLFILHEMDAIRCKEWRIFPGLSLLGDYWGFVIFMFAHLPIFFFIYHQLNNPESSEAFMSLLFF</sequence>
<proteinExistence type="predicted"/>
<accession>A0ABT8CT90</accession>
<dbReference type="Pfam" id="PF20460">
    <property type="entry name" value="DUF6713"/>
    <property type="match status" value="1"/>
</dbReference>
<evidence type="ECO:0000256" key="1">
    <source>
        <dbReference type="SAM" id="Phobius"/>
    </source>
</evidence>
<keyword evidence="1" id="KW-0472">Membrane</keyword>
<evidence type="ECO:0000313" key="3">
    <source>
        <dbReference type="Proteomes" id="UP001242368"/>
    </source>
</evidence>
<organism evidence="2 3">
    <name type="scientific">Paenimyroides ceti</name>
    <dbReference type="NCBI Taxonomy" id="395087"/>
    <lineage>
        <taxon>Bacteria</taxon>
        <taxon>Pseudomonadati</taxon>
        <taxon>Bacteroidota</taxon>
        <taxon>Flavobacteriia</taxon>
        <taxon>Flavobacteriales</taxon>
        <taxon>Flavobacteriaceae</taxon>
        <taxon>Paenimyroides</taxon>
    </lineage>
</organism>
<keyword evidence="1" id="KW-0812">Transmembrane</keyword>
<gene>
    <name evidence="2" type="ORF">QW060_08670</name>
</gene>
<comment type="caution">
    <text evidence="2">The sequence shown here is derived from an EMBL/GenBank/DDBJ whole genome shotgun (WGS) entry which is preliminary data.</text>
</comment>
<dbReference type="InterPro" id="IPR046559">
    <property type="entry name" value="DUF6713"/>
</dbReference>
<keyword evidence="1" id="KW-1133">Transmembrane helix</keyword>
<dbReference type="Proteomes" id="UP001242368">
    <property type="component" value="Unassembled WGS sequence"/>
</dbReference>
<evidence type="ECO:0000313" key="2">
    <source>
        <dbReference type="EMBL" id="MDN3707206.1"/>
    </source>
</evidence>
<dbReference type="EMBL" id="JAUFQU010000001">
    <property type="protein sequence ID" value="MDN3707206.1"/>
    <property type="molecule type" value="Genomic_DNA"/>
</dbReference>
<feature type="transmembrane region" description="Helical" evidence="1">
    <location>
        <begin position="37"/>
        <end position="57"/>
    </location>
</feature>
<reference evidence="3" key="1">
    <citation type="journal article" date="2019" name="Int. J. Syst. Evol. Microbiol.">
        <title>The Global Catalogue of Microorganisms (GCM) 10K type strain sequencing project: providing services to taxonomists for standard genome sequencing and annotation.</title>
        <authorList>
            <consortium name="The Broad Institute Genomics Platform"/>
            <consortium name="The Broad Institute Genome Sequencing Center for Infectious Disease"/>
            <person name="Wu L."/>
            <person name="Ma J."/>
        </authorList>
    </citation>
    <scope>NUCLEOTIDE SEQUENCE [LARGE SCALE GENOMIC DNA]</scope>
    <source>
        <strain evidence="3">CECT 7184</strain>
    </source>
</reference>